<keyword evidence="3" id="KW-1185">Reference proteome</keyword>
<evidence type="ECO:0000256" key="1">
    <source>
        <dbReference type="SAM" id="SignalP"/>
    </source>
</evidence>
<comment type="caution">
    <text evidence="2">The sequence shown here is derived from an EMBL/GenBank/DDBJ whole genome shotgun (WGS) entry which is preliminary data.</text>
</comment>
<accession>A0A445F477</accession>
<dbReference type="AlphaFoldDB" id="A0A445F477"/>
<sequence>MEKNKMKANGVMIMIIIMLDFSQAISKPSLDRIEPNRVYDKLDCLQKCELKCLPLLIAPGLYVVCVKKCYDNICHDKPPINAINDCIIGCGLIKSIDINIDAREIANLVDSCVQKCRNK</sequence>
<proteinExistence type="predicted"/>
<evidence type="ECO:0000313" key="2">
    <source>
        <dbReference type="EMBL" id="RZB43651.1"/>
    </source>
</evidence>
<organism evidence="2 3">
    <name type="scientific">Glycine soja</name>
    <name type="common">Wild soybean</name>
    <dbReference type="NCBI Taxonomy" id="3848"/>
    <lineage>
        <taxon>Eukaryota</taxon>
        <taxon>Viridiplantae</taxon>
        <taxon>Streptophyta</taxon>
        <taxon>Embryophyta</taxon>
        <taxon>Tracheophyta</taxon>
        <taxon>Spermatophyta</taxon>
        <taxon>Magnoliopsida</taxon>
        <taxon>eudicotyledons</taxon>
        <taxon>Gunneridae</taxon>
        <taxon>Pentapetalae</taxon>
        <taxon>rosids</taxon>
        <taxon>fabids</taxon>
        <taxon>Fabales</taxon>
        <taxon>Fabaceae</taxon>
        <taxon>Papilionoideae</taxon>
        <taxon>50 kb inversion clade</taxon>
        <taxon>NPAAA clade</taxon>
        <taxon>indigoferoid/millettioid clade</taxon>
        <taxon>Phaseoleae</taxon>
        <taxon>Glycine</taxon>
        <taxon>Glycine subgen. Soja</taxon>
    </lineage>
</organism>
<feature type="signal peptide" evidence="1">
    <location>
        <begin position="1"/>
        <end position="24"/>
    </location>
</feature>
<reference evidence="2 3" key="1">
    <citation type="submission" date="2018-09" db="EMBL/GenBank/DDBJ databases">
        <title>A high-quality reference genome of wild soybean provides a powerful tool to mine soybean genomes.</title>
        <authorList>
            <person name="Xie M."/>
            <person name="Chung C.Y.L."/>
            <person name="Li M.-W."/>
            <person name="Wong F.-L."/>
            <person name="Chan T.-F."/>
            <person name="Lam H.-M."/>
        </authorList>
    </citation>
    <scope>NUCLEOTIDE SEQUENCE [LARGE SCALE GENOMIC DNA]</scope>
    <source>
        <strain evidence="3">cv. W05</strain>
        <tissue evidence="2">Hypocotyl of etiolated seedlings</tissue>
    </source>
</reference>
<dbReference type="Proteomes" id="UP000289340">
    <property type="component" value="Chromosome 20"/>
</dbReference>
<dbReference type="EMBL" id="QZWG01000020">
    <property type="protein sequence ID" value="RZB43651.1"/>
    <property type="molecule type" value="Genomic_DNA"/>
</dbReference>
<name>A0A445F477_GLYSO</name>
<evidence type="ECO:0008006" key="4">
    <source>
        <dbReference type="Google" id="ProtNLM"/>
    </source>
</evidence>
<keyword evidence="1" id="KW-0732">Signal</keyword>
<feature type="chain" id="PRO_5019256342" description="Protein TAP1" evidence="1">
    <location>
        <begin position="25"/>
        <end position="119"/>
    </location>
</feature>
<evidence type="ECO:0000313" key="3">
    <source>
        <dbReference type="Proteomes" id="UP000289340"/>
    </source>
</evidence>
<protein>
    <recommendedName>
        <fullName evidence="4">Protein TAP1</fullName>
    </recommendedName>
</protein>
<gene>
    <name evidence="2" type="ORF">D0Y65_053941</name>
</gene>